<dbReference type="OrthoDB" id="8175892at2"/>
<accession>A0A1R0FAE0</accession>
<protein>
    <submittedName>
        <fullName evidence="1">Uncharacterized protein</fullName>
    </submittedName>
</protein>
<dbReference type="Proteomes" id="UP000187344">
    <property type="component" value="Unassembled WGS sequence"/>
</dbReference>
<dbReference type="RefSeq" id="WP_075869028.1">
    <property type="nucleotide sequence ID" value="NZ_LXYT01000001.1"/>
</dbReference>
<sequence>MTFLSIAEYRPDIADINSDYSDDILNVLPADGSYIPMPGFKAFSKPFPEKPYGAYAARSLDGTTSVFAGTATKLFVLDNTDLSWRDITQTGKIYSASDEARWSFASFGNFIIAVNKNDPPQVFELNRSAKFRNLGGNPPRAGAVKVWGDFVCLMQLPDNPNRVYWSGLNDAEFWTVGEKSCDYQDFPDGGSVQGSSEATNPIIFLQSAIYRGTFIPGSDIIFSFQKIHDKRGAKSSNSISSRGEFSFYADEGGFFQITSDGAVTPIGFEKIDRSVFTRMNANNLAEMFCAIDPFYNRVYWAMDYNGSGVMNELMVYDWGLQKWTVINIAASSIMPIYTSGYTLDGLDNISTILENLPFSLDSKIWQGGAPILGAFSVDYRLGSFSGEAMEAIVSSQEIAAANGDINRLENVTAQIDTNEGLLAIGARMRRNPQEPVKWSGEKSPSYNTGRYHSRSRARFHKFRLRVPAGEKWSHIAGFNVDFTRAGKR</sequence>
<dbReference type="EMBL" id="LXYT01000001">
    <property type="protein sequence ID" value="OLY43862.1"/>
    <property type="molecule type" value="Genomic_DNA"/>
</dbReference>
<organism evidence="1 2">
    <name type="scientific">Bartonella apis</name>
    <dbReference type="NCBI Taxonomy" id="1686310"/>
    <lineage>
        <taxon>Bacteria</taxon>
        <taxon>Pseudomonadati</taxon>
        <taxon>Pseudomonadota</taxon>
        <taxon>Alphaproteobacteria</taxon>
        <taxon>Hyphomicrobiales</taxon>
        <taxon>Bartonellaceae</taxon>
        <taxon>Bartonella</taxon>
    </lineage>
</organism>
<keyword evidence="2" id="KW-1185">Reference proteome</keyword>
<gene>
    <name evidence="1" type="ORF">PEB0149_013020</name>
</gene>
<evidence type="ECO:0000313" key="1">
    <source>
        <dbReference type="EMBL" id="OLY43862.1"/>
    </source>
</evidence>
<evidence type="ECO:0000313" key="2">
    <source>
        <dbReference type="Proteomes" id="UP000187344"/>
    </source>
</evidence>
<comment type="caution">
    <text evidence="1">The sequence shown here is derived from an EMBL/GenBank/DDBJ whole genome shotgun (WGS) entry which is preliminary data.</text>
</comment>
<dbReference type="AlphaFoldDB" id="A0A1R0FAE0"/>
<reference evidence="1 2" key="1">
    <citation type="submission" date="2016-12" db="EMBL/GenBank/DDBJ databases">
        <title>Comparative genomics of Bartonella apis.</title>
        <authorList>
            <person name="Engel P."/>
        </authorList>
    </citation>
    <scope>NUCLEOTIDE SEQUENCE [LARGE SCALE GENOMIC DNA]</scope>
    <source>
        <strain evidence="1 2">PEB0149</strain>
    </source>
</reference>
<proteinExistence type="predicted"/>
<name>A0A1R0FAE0_9HYPH</name>